<evidence type="ECO:0000313" key="2">
    <source>
        <dbReference type="Proteomes" id="UP000612746"/>
    </source>
</evidence>
<name>A0A8H7Q236_9FUNG</name>
<dbReference type="InterPro" id="IPR032675">
    <property type="entry name" value="LRR_dom_sf"/>
</dbReference>
<sequence>MPIPQDIAYLVCSFAIGDDYRQYLSILQVNHEWAEIACRMLYCKPRLQSYVAFCGFVRTVTKGNGILPYADYVRALDTAAVNRYDLRRRLVKLIACCHGLISISLGYQPASVELDFFTRVKRHCPRLEALQLPDVEKCIFMQEWNFSSFKRLRTVHLIAAPIGPSSITSLPKRVKVVRLERVAINNLYLEQLLKTHPYIQEIEIINCKDISKLPGLAYASSLQSLTVSGRTIDDTTLKDIWSLQHTFMKCDFRDTCITDETLIAISNSGVIIKEIYLNDCSGITMEGARALLLATAPPELIDITGCMQISPVQADYLENKSPSETKIIAQKKMSFFLP</sequence>
<dbReference type="Proteomes" id="UP000612746">
    <property type="component" value="Unassembled WGS sequence"/>
</dbReference>
<proteinExistence type="predicted"/>
<dbReference type="AlphaFoldDB" id="A0A8H7Q236"/>
<reference evidence="1" key="1">
    <citation type="submission" date="2020-12" db="EMBL/GenBank/DDBJ databases">
        <title>Metabolic potential, ecology and presence of endohyphal bacteria is reflected in genomic diversity of Mucoromycotina.</title>
        <authorList>
            <person name="Muszewska A."/>
            <person name="Okrasinska A."/>
            <person name="Steczkiewicz K."/>
            <person name="Drgas O."/>
            <person name="Orlowska M."/>
            <person name="Perlinska-Lenart U."/>
            <person name="Aleksandrzak-Piekarczyk T."/>
            <person name="Szatraj K."/>
            <person name="Zielenkiewicz U."/>
            <person name="Pilsyk S."/>
            <person name="Malc E."/>
            <person name="Mieczkowski P."/>
            <person name="Kruszewska J.S."/>
            <person name="Biernat P."/>
            <person name="Pawlowska J."/>
        </authorList>
    </citation>
    <scope>NUCLEOTIDE SEQUENCE</scope>
    <source>
        <strain evidence="1">WA0000051536</strain>
    </source>
</reference>
<accession>A0A8H7Q236</accession>
<organism evidence="1 2">
    <name type="scientific">Umbelopsis vinacea</name>
    <dbReference type="NCBI Taxonomy" id="44442"/>
    <lineage>
        <taxon>Eukaryota</taxon>
        <taxon>Fungi</taxon>
        <taxon>Fungi incertae sedis</taxon>
        <taxon>Mucoromycota</taxon>
        <taxon>Mucoromycotina</taxon>
        <taxon>Umbelopsidomycetes</taxon>
        <taxon>Umbelopsidales</taxon>
        <taxon>Umbelopsidaceae</taxon>
        <taxon>Umbelopsis</taxon>
    </lineage>
</organism>
<evidence type="ECO:0000313" key="1">
    <source>
        <dbReference type="EMBL" id="KAG2183885.1"/>
    </source>
</evidence>
<protein>
    <submittedName>
        <fullName evidence="1">Uncharacterized protein</fullName>
    </submittedName>
</protein>
<dbReference type="SUPFAM" id="SSF52047">
    <property type="entry name" value="RNI-like"/>
    <property type="match status" value="1"/>
</dbReference>
<keyword evidence="2" id="KW-1185">Reference proteome</keyword>
<gene>
    <name evidence="1" type="ORF">INT44_008896</name>
</gene>
<dbReference type="OrthoDB" id="550575at2759"/>
<dbReference type="EMBL" id="JAEPRA010000006">
    <property type="protein sequence ID" value="KAG2183885.1"/>
    <property type="molecule type" value="Genomic_DNA"/>
</dbReference>
<comment type="caution">
    <text evidence="1">The sequence shown here is derived from an EMBL/GenBank/DDBJ whole genome shotgun (WGS) entry which is preliminary data.</text>
</comment>
<dbReference type="Gene3D" id="3.80.10.10">
    <property type="entry name" value="Ribonuclease Inhibitor"/>
    <property type="match status" value="1"/>
</dbReference>